<name>W7A3R1_9APIC</name>
<evidence type="ECO:0000313" key="2">
    <source>
        <dbReference type="Proteomes" id="UP000030640"/>
    </source>
</evidence>
<dbReference type="RefSeq" id="XP_008817015.1">
    <property type="nucleotide sequence ID" value="XM_008818793.1"/>
</dbReference>
<dbReference type="AlphaFoldDB" id="W7A3R1"/>
<keyword evidence="2" id="KW-1185">Reference proteome</keyword>
<organism evidence="1 2">
    <name type="scientific">Plasmodium inui San Antonio 1</name>
    <dbReference type="NCBI Taxonomy" id="1237626"/>
    <lineage>
        <taxon>Eukaryota</taxon>
        <taxon>Sar</taxon>
        <taxon>Alveolata</taxon>
        <taxon>Apicomplexa</taxon>
        <taxon>Aconoidasida</taxon>
        <taxon>Haemosporida</taxon>
        <taxon>Plasmodiidae</taxon>
        <taxon>Plasmodium</taxon>
        <taxon>Plasmodium (Plasmodium)</taxon>
    </lineage>
</organism>
<evidence type="ECO:0000313" key="1">
    <source>
        <dbReference type="EMBL" id="EUD66285.1"/>
    </source>
</evidence>
<dbReference type="GeneID" id="20038475"/>
<dbReference type="EMBL" id="KI965472">
    <property type="protein sequence ID" value="EUD66285.1"/>
    <property type="molecule type" value="Genomic_DNA"/>
</dbReference>
<gene>
    <name evidence="1" type="ORF">C922_03201</name>
</gene>
<reference evidence="1 2" key="1">
    <citation type="submission" date="2013-02" db="EMBL/GenBank/DDBJ databases">
        <title>The Genome Sequence of Plasmodium inui San Antonio 1.</title>
        <authorList>
            <consortium name="The Broad Institute Genome Sequencing Platform"/>
            <consortium name="The Broad Institute Genome Sequencing Center for Infectious Disease"/>
            <person name="Neafsey D."/>
            <person name="Cheeseman I."/>
            <person name="Volkman S."/>
            <person name="Adams J."/>
            <person name="Walker B."/>
            <person name="Young S.K."/>
            <person name="Zeng Q."/>
            <person name="Gargeya S."/>
            <person name="Fitzgerald M."/>
            <person name="Haas B."/>
            <person name="Abouelleil A."/>
            <person name="Alvarado L."/>
            <person name="Arachchi H.M."/>
            <person name="Berlin A.M."/>
            <person name="Chapman S.B."/>
            <person name="Dewar J."/>
            <person name="Goldberg J."/>
            <person name="Griggs A."/>
            <person name="Gujja S."/>
            <person name="Hansen M."/>
            <person name="Howarth C."/>
            <person name="Imamovic A."/>
            <person name="Larimer J."/>
            <person name="McCowan C."/>
            <person name="Murphy C."/>
            <person name="Neiman D."/>
            <person name="Pearson M."/>
            <person name="Priest M."/>
            <person name="Roberts A."/>
            <person name="Saif S."/>
            <person name="Shea T."/>
            <person name="Sisk P."/>
            <person name="Sykes S."/>
            <person name="Wortman J."/>
            <person name="Nusbaum C."/>
            <person name="Birren B."/>
        </authorList>
    </citation>
    <scope>NUCLEOTIDE SEQUENCE [LARGE SCALE GENOMIC DNA]</scope>
    <source>
        <strain evidence="1 2">San Antonio 1</strain>
    </source>
</reference>
<accession>W7A3R1</accession>
<protein>
    <submittedName>
        <fullName evidence="1">Uncharacterized protein</fullName>
    </submittedName>
</protein>
<dbReference type="VEuPathDB" id="PlasmoDB:C922_03201"/>
<sequence>MSKYTEIREKNNCDVKQNDSKENIVELITDLKKILYRYRIVIKILILLIKDLKVSQKLYGDYERMVREKNESQDNYGIGDEDKEKMEKMYIQAVREWTVKLLPKKYAIDTNTNLIMFYLCLIRQFKVS</sequence>
<dbReference type="Proteomes" id="UP000030640">
    <property type="component" value="Unassembled WGS sequence"/>
</dbReference>
<proteinExistence type="predicted"/>